<dbReference type="OrthoDB" id="15401at2"/>
<reference evidence="3 4" key="1">
    <citation type="submission" date="2018-08" db="EMBL/GenBank/DDBJ databases">
        <title>Henriciella mobilis sp. nov., isolated from seawater.</title>
        <authorList>
            <person name="Cheng H."/>
            <person name="Wu Y.-H."/>
            <person name="Xu X.-W."/>
            <person name="Guo L.-L."/>
        </authorList>
    </citation>
    <scope>NUCLEOTIDE SEQUENCE [LARGE SCALE GENOMIC DNA]</scope>
    <source>
        <strain evidence="3 4">CCUG67844</strain>
    </source>
</reference>
<feature type="transmembrane region" description="Helical" evidence="2">
    <location>
        <begin position="63"/>
        <end position="81"/>
    </location>
</feature>
<dbReference type="Pfam" id="PF09527">
    <property type="entry name" value="ATPase_gene1"/>
    <property type="match status" value="1"/>
</dbReference>
<dbReference type="Proteomes" id="UP000265845">
    <property type="component" value="Unassembled WGS sequence"/>
</dbReference>
<organism evidence="3 4">
    <name type="scientific">Henriciella algicola</name>
    <dbReference type="NCBI Taxonomy" id="1608422"/>
    <lineage>
        <taxon>Bacteria</taxon>
        <taxon>Pseudomonadati</taxon>
        <taxon>Pseudomonadota</taxon>
        <taxon>Alphaproteobacteria</taxon>
        <taxon>Hyphomonadales</taxon>
        <taxon>Hyphomonadaceae</taxon>
        <taxon>Henriciella</taxon>
    </lineage>
</organism>
<dbReference type="AlphaFoldDB" id="A0A399RL06"/>
<evidence type="ECO:0000313" key="4">
    <source>
        <dbReference type="Proteomes" id="UP000265845"/>
    </source>
</evidence>
<dbReference type="EMBL" id="QWGA01000003">
    <property type="protein sequence ID" value="RIJ30964.1"/>
    <property type="molecule type" value="Genomic_DNA"/>
</dbReference>
<feature type="transmembrane region" description="Helical" evidence="2">
    <location>
        <begin position="93"/>
        <end position="111"/>
    </location>
</feature>
<evidence type="ECO:0000256" key="2">
    <source>
        <dbReference type="SAM" id="Phobius"/>
    </source>
</evidence>
<sequence>MGSSPGLYRAAFRRFPMAGPERDDLSERIAKAQADNDAREARKRKREADQENVNSGAGMALRYGAEMAGCVVIGLLIGYWFDKVFGTEPWGLLVWLGFGLAAGILSVIRAYRQLTAYAETQGTDQTKGPENRKQG</sequence>
<protein>
    <submittedName>
        <fullName evidence="3">AtpZ/AtpI family protein</fullName>
    </submittedName>
</protein>
<dbReference type="InterPro" id="IPR032820">
    <property type="entry name" value="ATPase_put"/>
</dbReference>
<accession>A0A399RL06</accession>
<proteinExistence type="predicted"/>
<keyword evidence="2" id="KW-1133">Transmembrane helix</keyword>
<keyword evidence="2" id="KW-0812">Transmembrane</keyword>
<comment type="caution">
    <text evidence="3">The sequence shown here is derived from an EMBL/GenBank/DDBJ whole genome shotgun (WGS) entry which is preliminary data.</text>
</comment>
<keyword evidence="4" id="KW-1185">Reference proteome</keyword>
<gene>
    <name evidence="3" type="ORF">D1222_01455</name>
</gene>
<feature type="region of interest" description="Disordered" evidence="1">
    <location>
        <begin position="32"/>
        <end position="53"/>
    </location>
</feature>
<evidence type="ECO:0000256" key="1">
    <source>
        <dbReference type="SAM" id="MobiDB-lite"/>
    </source>
</evidence>
<evidence type="ECO:0000313" key="3">
    <source>
        <dbReference type="EMBL" id="RIJ30964.1"/>
    </source>
</evidence>
<keyword evidence="2" id="KW-0472">Membrane</keyword>
<name>A0A399RL06_9PROT</name>